<feature type="region of interest" description="Disordered" evidence="4">
    <location>
        <begin position="350"/>
        <end position="369"/>
    </location>
</feature>
<dbReference type="Pfam" id="PF04166">
    <property type="entry name" value="PdxA"/>
    <property type="match status" value="1"/>
</dbReference>
<dbReference type="PANTHER" id="PTHR30004">
    <property type="entry name" value="4-HYDROXYTHREONINE-4-PHOSPHATE DEHYDROGENASE"/>
    <property type="match status" value="1"/>
</dbReference>
<gene>
    <name evidence="5" type="ORF">PG993_004200</name>
</gene>
<accession>A0ABR1TC35</accession>
<evidence type="ECO:0000256" key="1">
    <source>
        <dbReference type="ARBA" id="ARBA00022723"/>
    </source>
</evidence>
<dbReference type="SUPFAM" id="SSF53659">
    <property type="entry name" value="Isocitrate/Isopropylmalate dehydrogenase-like"/>
    <property type="match status" value="1"/>
</dbReference>
<dbReference type="Gene3D" id="3.40.718.10">
    <property type="entry name" value="Isopropylmalate Dehydrogenase"/>
    <property type="match status" value="1"/>
</dbReference>
<feature type="compositionally biased region" description="Low complexity" evidence="4">
    <location>
        <begin position="353"/>
        <end position="369"/>
    </location>
</feature>
<name>A0ABR1TC35_9PEZI</name>
<proteinExistence type="predicted"/>
<evidence type="ECO:0000313" key="5">
    <source>
        <dbReference type="EMBL" id="KAK8044176.1"/>
    </source>
</evidence>
<keyword evidence="3" id="KW-0520">NAD</keyword>
<dbReference type="EMBL" id="JAQQWK010000003">
    <property type="protein sequence ID" value="KAK8044176.1"/>
    <property type="molecule type" value="Genomic_DNA"/>
</dbReference>
<evidence type="ECO:0000313" key="6">
    <source>
        <dbReference type="Proteomes" id="UP001444661"/>
    </source>
</evidence>
<reference evidence="5 6" key="1">
    <citation type="submission" date="2023-01" db="EMBL/GenBank/DDBJ databases">
        <title>Analysis of 21 Apiospora genomes using comparative genomics revels a genus with tremendous synthesis potential of carbohydrate active enzymes and secondary metabolites.</title>
        <authorList>
            <person name="Sorensen T."/>
        </authorList>
    </citation>
    <scope>NUCLEOTIDE SEQUENCE [LARGE SCALE GENOMIC DNA]</scope>
    <source>
        <strain evidence="5 6">CBS 33761</strain>
    </source>
</reference>
<evidence type="ECO:0000256" key="3">
    <source>
        <dbReference type="ARBA" id="ARBA00023027"/>
    </source>
</evidence>
<dbReference type="InterPro" id="IPR005255">
    <property type="entry name" value="PdxA_fam"/>
</dbReference>
<keyword evidence="6" id="KW-1185">Reference proteome</keyword>
<dbReference type="Proteomes" id="UP001444661">
    <property type="component" value="Unassembled WGS sequence"/>
</dbReference>
<comment type="caution">
    <text evidence="5">The sequence shown here is derived from an EMBL/GenBank/DDBJ whole genome shotgun (WGS) entry which is preliminary data.</text>
</comment>
<sequence length="369" mass="38475">MEPQPQPRKPRIAVTLGDPSGIGPEVAAKLLSNPANVQRADIVVLADKSELDSAIADAGGAHIAISEGPAAAGPRGVQVLDDGTASDYHTTQGEVSKASGARSLHQLNRALHLAQAGEIDALVFAPLNKSSLKQAGMAEEDELRWLANQLQHPGRTSEINIILSTTATATAVPAPRAALDEPHVAARVTMAAVLETIELTHRLRWESGVARPRLGVCALNPHGGEGGAFGRHEIDHIAPAVGLARARGIDVQGPFPCDTIFLKRERFDAIVTMYHDQGQIAMKLLGFDGGVTVQGGLPIPVATPAHGTAFDIVGKNVASVTSMQNAFDVAVTMAERRLLKGIRGLGTDEEAAPLKSSAASPVAVAEASQ</sequence>
<evidence type="ECO:0000256" key="4">
    <source>
        <dbReference type="SAM" id="MobiDB-lite"/>
    </source>
</evidence>
<keyword evidence="1" id="KW-0479">Metal-binding</keyword>
<dbReference type="PANTHER" id="PTHR30004:SF3">
    <property type="entry name" value="4-HYDROXYTHREONINE-4-PHOSPHATE DEHYDROGENASE 2-RELATED"/>
    <property type="match status" value="1"/>
</dbReference>
<organism evidence="5 6">
    <name type="scientific">Apiospora rasikravindrae</name>
    <dbReference type="NCBI Taxonomy" id="990691"/>
    <lineage>
        <taxon>Eukaryota</taxon>
        <taxon>Fungi</taxon>
        <taxon>Dikarya</taxon>
        <taxon>Ascomycota</taxon>
        <taxon>Pezizomycotina</taxon>
        <taxon>Sordariomycetes</taxon>
        <taxon>Xylariomycetidae</taxon>
        <taxon>Amphisphaeriales</taxon>
        <taxon>Apiosporaceae</taxon>
        <taxon>Apiospora</taxon>
    </lineage>
</organism>
<evidence type="ECO:0000256" key="2">
    <source>
        <dbReference type="ARBA" id="ARBA00023002"/>
    </source>
</evidence>
<protein>
    <submittedName>
        <fullName evidence="5">4-hydroxythreonine-4-phosphate dehydrogenase protein</fullName>
    </submittedName>
</protein>
<keyword evidence="2" id="KW-0560">Oxidoreductase</keyword>